<gene>
    <name evidence="2" type="ORF">CBR_g679</name>
</gene>
<keyword evidence="3" id="KW-1185">Reference proteome</keyword>
<name>A0A388KBW1_CHABU</name>
<evidence type="ECO:0000313" key="3">
    <source>
        <dbReference type="Proteomes" id="UP000265515"/>
    </source>
</evidence>
<sequence length="299" mass="33958">MKVRRIFDGIIDGRLVVVKWVLRSPFCEHPSEMVFSPDVTAYADKWYDVHVSGLYAMEILAALGYDNDDRLSDVISFAKKLHNIIPDDWDCNQRDNAGDIIRHVMSVIADDHEGEMVDNASYNTVLEHPLRGRPYLQRLVQQWDPDDDIRRFRRRYLVRGAERRQEGGISSSPLRGVSEVVDMAADFALTDRRLIEQAHELARKRDVLFTRVSAMVEELKRLREEVDKAAMRAGVAVSKAEAAERTIVVLREEVARLEQQLAMHEGESQNSGPHCDDYVSTVQSPGVGEEGPSRASPYP</sequence>
<accession>A0A388KBW1</accession>
<evidence type="ECO:0000313" key="2">
    <source>
        <dbReference type="EMBL" id="GBG67548.1"/>
    </source>
</evidence>
<evidence type="ECO:0000256" key="1">
    <source>
        <dbReference type="SAM" id="MobiDB-lite"/>
    </source>
</evidence>
<dbReference type="Gramene" id="GBG67548">
    <property type="protein sequence ID" value="GBG67548"/>
    <property type="gene ID" value="CBR_g679"/>
</dbReference>
<comment type="caution">
    <text evidence="2">The sequence shown here is derived from an EMBL/GenBank/DDBJ whole genome shotgun (WGS) entry which is preliminary data.</text>
</comment>
<dbReference type="Proteomes" id="UP000265515">
    <property type="component" value="Unassembled WGS sequence"/>
</dbReference>
<protein>
    <submittedName>
        <fullName evidence="2">Uncharacterized protein</fullName>
    </submittedName>
</protein>
<dbReference type="EMBL" id="BFEA01000088">
    <property type="protein sequence ID" value="GBG67548.1"/>
    <property type="molecule type" value="Genomic_DNA"/>
</dbReference>
<proteinExistence type="predicted"/>
<dbReference type="AlphaFoldDB" id="A0A388KBW1"/>
<organism evidence="2 3">
    <name type="scientific">Chara braunii</name>
    <name type="common">Braun's stonewort</name>
    <dbReference type="NCBI Taxonomy" id="69332"/>
    <lineage>
        <taxon>Eukaryota</taxon>
        <taxon>Viridiplantae</taxon>
        <taxon>Streptophyta</taxon>
        <taxon>Charophyceae</taxon>
        <taxon>Charales</taxon>
        <taxon>Characeae</taxon>
        <taxon>Chara</taxon>
    </lineage>
</organism>
<feature type="region of interest" description="Disordered" evidence="1">
    <location>
        <begin position="262"/>
        <end position="299"/>
    </location>
</feature>
<reference evidence="2 3" key="1">
    <citation type="journal article" date="2018" name="Cell">
        <title>The Chara Genome: Secondary Complexity and Implications for Plant Terrestrialization.</title>
        <authorList>
            <person name="Nishiyama T."/>
            <person name="Sakayama H."/>
            <person name="Vries J.D."/>
            <person name="Buschmann H."/>
            <person name="Saint-Marcoux D."/>
            <person name="Ullrich K.K."/>
            <person name="Haas F.B."/>
            <person name="Vanderstraeten L."/>
            <person name="Becker D."/>
            <person name="Lang D."/>
            <person name="Vosolsobe S."/>
            <person name="Rombauts S."/>
            <person name="Wilhelmsson P.K.I."/>
            <person name="Janitza P."/>
            <person name="Kern R."/>
            <person name="Heyl A."/>
            <person name="Rumpler F."/>
            <person name="Villalobos L.I.A.C."/>
            <person name="Clay J.M."/>
            <person name="Skokan R."/>
            <person name="Toyoda A."/>
            <person name="Suzuki Y."/>
            <person name="Kagoshima H."/>
            <person name="Schijlen E."/>
            <person name="Tajeshwar N."/>
            <person name="Catarino B."/>
            <person name="Hetherington A.J."/>
            <person name="Saltykova A."/>
            <person name="Bonnot C."/>
            <person name="Breuninger H."/>
            <person name="Symeonidi A."/>
            <person name="Radhakrishnan G.V."/>
            <person name="Van Nieuwerburgh F."/>
            <person name="Deforce D."/>
            <person name="Chang C."/>
            <person name="Karol K.G."/>
            <person name="Hedrich R."/>
            <person name="Ulvskov P."/>
            <person name="Glockner G."/>
            <person name="Delwiche C.F."/>
            <person name="Petrasek J."/>
            <person name="Van de Peer Y."/>
            <person name="Friml J."/>
            <person name="Beilby M."/>
            <person name="Dolan L."/>
            <person name="Kohara Y."/>
            <person name="Sugano S."/>
            <person name="Fujiyama A."/>
            <person name="Delaux P.-M."/>
            <person name="Quint M."/>
            <person name="TheiBen G."/>
            <person name="Hagemann M."/>
            <person name="Harholt J."/>
            <person name="Dunand C."/>
            <person name="Zachgo S."/>
            <person name="Langdale J."/>
            <person name="Maumus F."/>
            <person name="Straeten D.V.D."/>
            <person name="Gould S.B."/>
            <person name="Rensing S.A."/>
        </authorList>
    </citation>
    <scope>NUCLEOTIDE SEQUENCE [LARGE SCALE GENOMIC DNA]</scope>
    <source>
        <strain evidence="2 3">S276</strain>
    </source>
</reference>